<accession>H3H2A1</accession>
<dbReference type="GeneID" id="94218666"/>
<dbReference type="Proteomes" id="UP000005238">
    <property type="component" value="Unassembled WGS sequence"/>
</dbReference>
<dbReference type="Gene3D" id="3.30.450.40">
    <property type="match status" value="1"/>
</dbReference>
<dbReference type="PANTHER" id="PTHR43102">
    <property type="entry name" value="SLR1143 PROTEIN"/>
    <property type="match status" value="1"/>
</dbReference>
<name>H3H2A1_PHYRM</name>
<keyword evidence="3" id="KW-1185">Reference proteome</keyword>
<evidence type="ECO:0000313" key="2">
    <source>
        <dbReference type="EnsemblProtists" id="Phyra84480"/>
    </source>
</evidence>
<dbReference type="InParanoid" id="H3H2A1"/>
<dbReference type="InterPro" id="IPR029016">
    <property type="entry name" value="GAF-like_dom_sf"/>
</dbReference>
<dbReference type="AlphaFoldDB" id="H3H2A1"/>
<dbReference type="RefSeq" id="XP_067739896.1">
    <property type="nucleotide sequence ID" value="XM_067882886.1"/>
</dbReference>
<dbReference type="SUPFAM" id="SSF55781">
    <property type="entry name" value="GAF domain-like"/>
    <property type="match status" value="1"/>
</dbReference>
<dbReference type="VEuPathDB" id="FungiDB:KRP22_2032"/>
<evidence type="ECO:0000313" key="3">
    <source>
        <dbReference type="Proteomes" id="UP000005238"/>
    </source>
</evidence>
<proteinExistence type="predicted"/>
<dbReference type="EnsemblProtists" id="Phyra84480">
    <property type="protein sequence ID" value="Phyra84480"/>
    <property type="gene ID" value="Phyra84480"/>
</dbReference>
<dbReference type="OrthoDB" id="21225at2759"/>
<sequence>MHTMNASGDGPQRRYVRGSDRRLAEVVAQAAAHIDLETLKHRRSEATGVTTERVIDGTVVTATCVIECSVKEMRALLSAPTSERYTCVMRELIGQDFIYGAIVHHAQEITTQDVSVRTATFVKRHMLARNEQWCFVSAAKALEHSDNESQGFTVTLASLHPDDVFIGKAQAASVIHIQGLSALYLVTPEQLRNHKEGRVKRAVRVTFCAHVAATNPGSAKVSPFRWLLSSMRNREEADDASNGAVLARVMQLARTLKQFQVAVRRRRLDAQVLADLRKVQPTNTRCACCTRRVAGAAWNILGSSKRGSTEETKGEDTSRGSKQCQLCGFLVCARCVCTIDKNSVSDGASERSNKGIKYSQPVHLCEHCMQRVDDADYDSYCASENSLSPSSGPLQPDSPAAEPASAVIARVLSQVLGSATQEEKPVVIRVIKHFLSPREEPQDKFRADPAELAKNLGRLAEQEGFLEELPKTQVKQPSEAKLENLLSPEVVDRPPLAGASGRQYALQYTDLGSDGEDTESAEDAEDAEDIEEAEVEDAHIAKEITIVAHHPVPADEAYRLQWIDTHPNIVSYMMDLPELELLCNVARGELQCDATLVTIIGPSASYVVASTDPAWRGCEIPRDHSICAHTLMNGAPLLVRHPEADVRFSAMNLVRRDGVRFYFGFPIKISYPEGGGTTAVGTFCCVHAGETRDVSDSQYALMTTLAEGATRVMQCRASRLLEG</sequence>
<reference evidence="3" key="1">
    <citation type="journal article" date="2006" name="Science">
        <title>Phytophthora genome sequences uncover evolutionary origins and mechanisms of pathogenesis.</title>
        <authorList>
            <person name="Tyler B.M."/>
            <person name="Tripathy S."/>
            <person name="Zhang X."/>
            <person name="Dehal P."/>
            <person name="Jiang R.H."/>
            <person name="Aerts A."/>
            <person name="Arredondo F.D."/>
            <person name="Baxter L."/>
            <person name="Bensasson D."/>
            <person name="Beynon J.L."/>
            <person name="Chapman J."/>
            <person name="Damasceno C.M."/>
            <person name="Dorrance A.E."/>
            <person name="Dou D."/>
            <person name="Dickerman A.W."/>
            <person name="Dubchak I.L."/>
            <person name="Garbelotto M."/>
            <person name="Gijzen M."/>
            <person name="Gordon S.G."/>
            <person name="Govers F."/>
            <person name="Grunwald N.J."/>
            <person name="Huang W."/>
            <person name="Ivors K.L."/>
            <person name="Jones R.W."/>
            <person name="Kamoun S."/>
            <person name="Krampis K."/>
            <person name="Lamour K.H."/>
            <person name="Lee M.K."/>
            <person name="McDonald W.H."/>
            <person name="Medina M."/>
            <person name="Meijer H.J."/>
            <person name="Nordberg E.K."/>
            <person name="Maclean D.J."/>
            <person name="Ospina-Giraldo M.D."/>
            <person name="Morris P.F."/>
            <person name="Phuntumart V."/>
            <person name="Putnam N.H."/>
            <person name="Rash S."/>
            <person name="Rose J.K."/>
            <person name="Sakihama Y."/>
            <person name="Salamov A.A."/>
            <person name="Savidor A."/>
            <person name="Scheuring C.F."/>
            <person name="Smith B.M."/>
            <person name="Sobral B.W."/>
            <person name="Terry A."/>
            <person name="Torto-Alalibo T.A."/>
            <person name="Win J."/>
            <person name="Xu Z."/>
            <person name="Zhang H."/>
            <person name="Grigoriev I.V."/>
            <person name="Rokhsar D.S."/>
            <person name="Boore J.L."/>
        </authorList>
    </citation>
    <scope>NUCLEOTIDE SEQUENCE [LARGE SCALE GENOMIC DNA]</scope>
    <source>
        <strain evidence="3">Pr102</strain>
    </source>
</reference>
<dbReference type="InterPro" id="IPR003018">
    <property type="entry name" value="GAF"/>
</dbReference>
<protein>
    <recommendedName>
        <fullName evidence="1">GAF domain-containing protein</fullName>
    </recommendedName>
</protein>
<dbReference type="HOGENOM" id="CLU_013242_2_0_1"/>
<dbReference type="EMBL" id="DS566111">
    <property type="status" value="NOT_ANNOTATED_CDS"/>
    <property type="molecule type" value="Genomic_DNA"/>
</dbReference>
<reference evidence="2" key="2">
    <citation type="submission" date="2015-06" db="UniProtKB">
        <authorList>
            <consortium name="EnsemblProtists"/>
        </authorList>
    </citation>
    <scope>IDENTIFICATION</scope>
    <source>
        <strain evidence="2">Pr102</strain>
    </source>
</reference>
<dbReference type="PANTHER" id="PTHR43102:SF2">
    <property type="entry name" value="GAF DOMAIN-CONTAINING PROTEIN"/>
    <property type="match status" value="1"/>
</dbReference>
<feature type="domain" description="GAF" evidence="1">
    <location>
        <begin position="581"/>
        <end position="707"/>
    </location>
</feature>
<dbReference type="eggNOG" id="ENOG502SKAR">
    <property type="taxonomic scope" value="Eukaryota"/>
</dbReference>
<organism evidence="2 3">
    <name type="scientific">Phytophthora ramorum</name>
    <name type="common">Sudden oak death agent</name>
    <dbReference type="NCBI Taxonomy" id="164328"/>
    <lineage>
        <taxon>Eukaryota</taxon>
        <taxon>Sar</taxon>
        <taxon>Stramenopiles</taxon>
        <taxon>Oomycota</taxon>
        <taxon>Peronosporomycetes</taxon>
        <taxon>Peronosporales</taxon>
        <taxon>Peronosporaceae</taxon>
        <taxon>Phytophthora</taxon>
    </lineage>
</organism>
<dbReference type="VEuPathDB" id="FungiDB:KRP23_12287"/>
<evidence type="ECO:0000259" key="1">
    <source>
        <dbReference type="Pfam" id="PF01590"/>
    </source>
</evidence>
<dbReference type="STRING" id="164328.H3H2A1"/>
<dbReference type="OMA" id="MMNLPDL"/>
<dbReference type="Pfam" id="PF01590">
    <property type="entry name" value="GAF"/>
    <property type="match status" value="1"/>
</dbReference>